<dbReference type="RefSeq" id="WP_397082258.1">
    <property type="nucleotide sequence ID" value="NZ_JBITGY010000004.1"/>
</dbReference>
<proteinExistence type="predicted"/>
<dbReference type="EMBL" id="JBITGY010000004">
    <property type="protein sequence ID" value="MFI6499026.1"/>
    <property type="molecule type" value="Genomic_DNA"/>
</dbReference>
<dbReference type="InterPro" id="IPR016024">
    <property type="entry name" value="ARM-type_fold"/>
</dbReference>
<name>A0ABW7YSZ6_9ACTN</name>
<gene>
    <name evidence="1" type="ORF">ACIBG2_16685</name>
</gene>
<protein>
    <submittedName>
        <fullName evidence="1">HEAT repeat domain-containing protein</fullName>
    </submittedName>
</protein>
<dbReference type="SUPFAM" id="SSF48371">
    <property type="entry name" value="ARM repeat"/>
    <property type="match status" value="1"/>
</dbReference>
<dbReference type="Pfam" id="PF13646">
    <property type="entry name" value="HEAT_2"/>
    <property type="match status" value="1"/>
</dbReference>
<evidence type="ECO:0000313" key="2">
    <source>
        <dbReference type="Proteomes" id="UP001612741"/>
    </source>
</evidence>
<dbReference type="InterPro" id="IPR011989">
    <property type="entry name" value="ARM-like"/>
</dbReference>
<dbReference type="Gene3D" id="1.25.10.10">
    <property type="entry name" value="Leucine-rich Repeat Variant"/>
    <property type="match status" value="1"/>
</dbReference>
<accession>A0ABW7YSZ6</accession>
<keyword evidence="2" id="KW-1185">Reference proteome</keyword>
<evidence type="ECO:0000313" key="1">
    <source>
        <dbReference type="EMBL" id="MFI6499026.1"/>
    </source>
</evidence>
<dbReference type="Proteomes" id="UP001612741">
    <property type="component" value="Unassembled WGS sequence"/>
</dbReference>
<reference evidence="1 2" key="1">
    <citation type="submission" date="2024-10" db="EMBL/GenBank/DDBJ databases">
        <title>The Natural Products Discovery Center: Release of the First 8490 Sequenced Strains for Exploring Actinobacteria Biosynthetic Diversity.</title>
        <authorList>
            <person name="Kalkreuter E."/>
            <person name="Kautsar S.A."/>
            <person name="Yang D."/>
            <person name="Bader C.D."/>
            <person name="Teijaro C.N."/>
            <person name="Fluegel L."/>
            <person name="Davis C.M."/>
            <person name="Simpson J.R."/>
            <person name="Lauterbach L."/>
            <person name="Steele A.D."/>
            <person name="Gui C."/>
            <person name="Meng S."/>
            <person name="Li G."/>
            <person name="Viehrig K."/>
            <person name="Ye F."/>
            <person name="Su P."/>
            <person name="Kiefer A.F."/>
            <person name="Nichols A."/>
            <person name="Cepeda A.J."/>
            <person name="Yan W."/>
            <person name="Fan B."/>
            <person name="Jiang Y."/>
            <person name="Adhikari A."/>
            <person name="Zheng C.-J."/>
            <person name="Schuster L."/>
            <person name="Cowan T.M."/>
            <person name="Smanski M.J."/>
            <person name="Chevrette M.G."/>
            <person name="De Carvalho L.P.S."/>
            <person name="Shen B."/>
        </authorList>
    </citation>
    <scope>NUCLEOTIDE SEQUENCE [LARGE SCALE GENOMIC DNA]</scope>
    <source>
        <strain evidence="1 2">NPDC050545</strain>
    </source>
</reference>
<comment type="caution">
    <text evidence="1">The sequence shown here is derived from an EMBL/GenBank/DDBJ whole genome shotgun (WGS) entry which is preliminary data.</text>
</comment>
<sequence>MTSKLPDQVTAILEDLRAAGPRATPALAGEELARLGSGVVPRLIEALTTEETGPQVILQALARLGQSASAARECVADLVANTGETTIVRSAAALCLGKIGDERDVANLGDAAQAPEATLRACAYRALGTIADPAGEDLLAGRLDEESDKVAALELVRVLAHLMRPGAGAARAALDEAAGRHRFPAVRRAAADALSS</sequence>
<organism evidence="1 2">
    <name type="scientific">Nonomuraea typhae</name>
    <dbReference type="NCBI Taxonomy" id="2603600"/>
    <lineage>
        <taxon>Bacteria</taxon>
        <taxon>Bacillati</taxon>
        <taxon>Actinomycetota</taxon>
        <taxon>Actinomycetes</taxon>
        <taxon>Streptosporangiales</taxon>
        <taxon>Streptosporangiaceae</taxon>
        <taxon>Nonomuraea</taxon>
    </lineage>
</organism>